<evidence type="ECO:0000313" key="1">
    <source>
        <dbReference type="EMBL" id="KAJ0097917.1"/>
    </source>
</evidence>
<accession>A0ACC1BG48</accession>
<dbReference type="EMBL" id="CM047901">
    <property type="protein sequence ID" value="KAJ0097917.1"/>
    <property type="molecule type" value="Genomic_DNA"/>
</dbReference>
<proteinExistence type="predicted"/>
<gene>
    <name evidence="1" type="ORF">Patl1_28155</name>
</gene>
<keyword evidence="2" id="KW-1185">Reference proteome</keyword>
<reference evidence="2" key="1">
    <citation type="journal article" date="2023" name="G3 (Bethesda)">
        <title>Genome assembly and association tests identify interacting loci associated with vigor, precocity, and sex in interspecific pistachio rootstocks.</title>
        <authorList>
            <person name="Palmer W."/>
            <person name="Jacygrad E."/>
            <person name="Sagayaradj S."/>
            <person name="Cavanaugh K."/>
            <person name="Han R."/>
            <person name="Bertier L."/>
            <person name="Beede B."/>
            <person name="Kafkas S."/>
            <person name="Golino D."/>
            <person name="Preece J."/>
            <person name="Michelmore R."/>
        </authorList>
    </citation>
    <scope>NUCLEOTIDE SEQUENCE [LARGE SCALE GENOMIC DNA]</scope>
</reference>
<sequence length="63" mass="7302">MQSDREPSPKYLFICFLLGIFWVNFLYKITVKVLWKARPLQNCGGGGTYSASIIFCRFSLKFT</sequence>
<comment type="caution">
    <text evidence="1">The sequence shown here is derived from an EMBL/GenBank/DDBJ whole genome shotgun (WGS) entry which is preliminary data.</text>
</comment>
<dbReference type="Proteomes" id="UP001164250">
    <property type="component" value="Chromosome 5"/>
</dbReference>
<organism evidence="1 2">
    <name type="scientific">Pistacia atlantica</name>
    <dbReference type="NCBI Taxonomy" id="434234"/>
    <lineage>
        <taxon>Eukaryota</taxon>
        <taxon>Viridiplantae</taxon>
        <taxon>Streptophyta</taxon>
        <taxon>Embryophyta</taxon>
        <taxon>Tracheophyta</taxon>
        <taxon>Spermatophyta</taxon>
        <taxon>Magnoliopsida</taxon>
        <taxon>eudicotyledons</taxon>
        <taxon>Gunneridae</taxon>
        <taxon>Pentapetalae</taxon>
        <taxon>rosids</taxon>
        <taxon>malvids</taxon>
        <taxon>Sapindales</taxon>
        <taxon>Anacardiaceae</taxon>
        <taxon>Pistacia</taxon>
    </lineage>
</organism>
<evidence type="ECO:0000313" key="2">
    <source>
        <dbReference type="Proteomes" id="UP001164250"/>
    </source>
</evidence>
<protein>
    <submittedName>
        <fullName evidence="1">Uncharacterized protein</fullName>
    </submittedName>
</protein>
<name>A0ACC1BG48_9ROSI</name>